<evidence type="ECO:0000256" key="2">
    <source>
        <dbReference type="SAM" id="Phobius"/>
    </source>
</evidence>
<dbReference type="SUPFAM" id="SSF46565">
    <property type="entry name" value="Chaperone J-domain"/>
    <property type="match status" value="1"/>
</dbReference>
<dbReference type="PANTHER" id="PTHR13568:SF9">
    <property type="entry name" value="TRANSMEMBRANE PROTEIN 203"/>
    <property type="match status" value="1"/>
</dbReference>
<dbReference type="SMART" id="SM00271">
    <property type="entry name" value="DnaJ"/>
    <property type="match status" value="1"/>
</dbReference>
<dbReference type="AlphaFoldDB" id="A0A7S1UVB4"/>
<feature type="transmembrane region" description="Helical" evidence="2">
    <location>
        <begin position="454"/>
        <end position="477"/>
    </location>
</feature>
<feature type="compositionally biased region" description="Low complexity" evidence="1">
    <location>
        <begin position="496"/>
        <end position="525"/>
    </location>
</feature>
<keyword evidence="2" id="KW-1133">Transmembrane helix</keyword>
<dbReference type="InterPro" id="IPR019396">
    <property type="entry name" value="TM_Fragile-X-F-assoc"/>
</dbReference>
<dbReference type="PRINTS" id="PR00625">
    <property type="entry name" value="JDOMAIN"/>
</dbReference>
<keyword evidence="2" id="KW-0812">Transmembrane</keyword>
<feature type="transmembrane region" description="Helical" evidence="2">
    <location>
        <begin position="233"/>
        <end position="252"/>
    </location>
</feature>
<dbReference type="PROSITE" id="PS50076">
    <property type="entry name" value="DNAJ_2"/>
    <property type="match status" value="1"/>
</dbReference>
<protein>
    <recommendedName>
        <fullName evidence="3">J domain-containing protein</fullName>
    </recommendedName>
</protein>
<dbReference type="PANTHER" id="PTHR13568">
    <property type="entry name" value="FAM11A, B PROTEIN"/>
    <property type="match status" value="1"/>
</dbReference>
<dbReference type="Pfam" id="PF10269">
    <property type="entry name" value="Tmemb_185A"/>
    <property type="match status" value="1"/>
</dbReference>
<evidence type="ECO:0000256" key="1">
    <source>
        <dbReference type="SAM" id="MobiDB-lite"/>
    </source>
</evidence>
<dbReference type="CDD" id="cd06257">
    <property type="entry name" value="DnaJ"/>
    <property type="match status" value="1"/>
</dbReference>
<feature type="domain" description="J" evidence="3">
    <location>
        <begin position="26"/>
        <end position="96"/>
    </location>
</feature>
<keyword evidence="2" id="KW-0472">Membrane</keyword>
<dbReference type="PROSITE" id="PS00636">
    <property type="entry name" value="DNAJ_1"/>
    <property type="match status" value="1"/>
</dbReference>
<feature type="transmembrane region" description="Helical" evidence="2">
    <location>
        <begin position="210"/>
        <end position="227"/>
    </location>
</feature>
<organism evidence="4">
    <name type="scientific">Grammatophora oceanica</name>
    <dbReference type="NCBI Taxonomy" id="210454"/>
    <lineage>
        <taxon>Eukaryota</taxon>
        <taxon>Sar</taxon>
        <taxon>Stramenopiles</taxon>
        <taxon>Ochrophyta</taxon>
        <taxon>Bacillariophyta</taxon>
        <taxon>Fragilariophyceae</taxon>
        <taxon>Fragilariophycidae</taxon>
        <taxon>Rhabdonematales</taxon>
        <taxon>Grammatophoraceae</taxon>
        <taxon>Grammatophora</taxon>
    </lineage>
</organism>
<evidence type="ECO:0000259" key="3">
    <source>
        <dbReference type="PROSITE" id="PS50076"/>
    </source>
</evidence>
<feature type="transmembrane region" description="Helical" evidence="2">
    <location>
        <begin position="157"/>
        <end position="176"/>
    </location>
</feature>
<dbReference type="InterPro" id="IPR036869">
    <property type="entry name" value="J_dom_sf"/>
</dbReference>
<dbReference type="Pfam" id="PF00226">
    <property type="entry name" value="DnaJ"/>
    <property type="match status" value="1"/>
</dbReference>
<dbReference type="InterPro" id="IPR018253">
    <property type="entry name" value="DnaJ_domain_CS"/>
</dbReference>
<feature type="transmembrane region" description="Helical" evidence="2">
    <location>
        <begin position="129"/>
        <end position="151"/>
    </location>
</feature>
<accession>A0A7S1UVB4</accession>
<feature type="compositionally biased region" description="Acidic residues" evidence="1">
    <location>
        <begin position="486"/>
        <end position="495"/>
    </location>
</feature>
<dbReference type="InterPro" id="IPR001623">
    <property type="entry name" value="DnaJ_domain"/>
</dbReference>
<feature type="transmembrane region" description="Helical" evidence="2">
    <location>
        <begin position="341"/>
        <end position="360"/>
    </location>
</feature>
<feature type="transmembrane region" description="Helical" evidence="2">
    <location>
        <begin position="424"/>
        <end position="442"/>
    </location>
</feature>
<feature type="region of interest" description="Disordered" evidence="1">
    <location>
        <begin position="486"/>
        <end position="557"/>
    </location>
</feature>
<dbReference type="EMBL" id="HBGK01012487">
    <property type="protein sequence ID" value="CAD9277565.1"/>
    <property type="molecule type" value="Transcribed_RNA"/>
</dbReference>
<proteinExistence type="predicted"/>
<sequence length="557" mass="62593">MVRYDLAFFLCCCKSFLGSDSENGEDFYSLLKVDRDATQDELKRAYKRQSLQMHPDKLAQRGIAPTEAHQAKFTRMKEAYEVLSDPHKRETYDAIGERGMKWLDEPFSLDPQELAHNFATSSVLDRSKIFAIFVSLAVAVFWLPIMVCLHVDDVLKATWAGTLLPLWIWDAFIFFYHSRVIMMGPIPRPDHISPEDWVDPLPMSKRIFSLARFGLLVLFQVLMVLRLDGVVSSWPWAVVFGPLYIWEFTTLWKKWPLARMRIVTVEDLETALGKPFSEFTVAEKELIGQRYSVVPSTTSPEFEAAQKLKVRARHDMIKSGFRIVFCVLLLCQLDGRVDWNWWFIFTPFWVMTLLFCYANYQAFAEVQQMAMEKDPTLFGNIPPNQQQQQVGAFPTGKDGQPISPLTEEEREELKAHVMASSSRLCSKCCSQGFLLMIVLLFVGKVQGAGYSSFWILSPLLTMAGMILCCIGFAIFGITEVPTDGVEFDTGEDTDVESPSAASYVPPAEAAAATPTAPPTTTATSVPPTPVDLLDNPPQPQTTTTTSKPSGGGSYDLD</sequence>
<evidence type="ECO:0000313" key="4">
    <source>
        <dbReference type="EMBL" id="CAD9277565.1"/>
    </source>
</evidence>
<name>A0A7S1UVB4_9STRA</name>
<gene>
    <name evidence="4" type="ORF">GOCE00092_LOCUS6474</name>
</gene>
<reference evidence="4" key="1">
    <citation type="submission" date="2021-01" db="EMBL/GenBank/DDBJ databases">
        <authorList>
            <person name="Corre E."/>
            <person name="Pelletier E."/>
            <person name="Niang G."/>
            <person name="Scheremetjew M."/>
            <person name="Finn R."/>
            <person name="Kale V."/>
            <person name="Holt S."/>
            <person name="Cochrane G."/>
            <person name="Meng A."/>
            <person name="Brown T."/>
            <person name="Cohen L."/>
        </authorList>
    </citation>
    <scope>NUCLEOTIDE SEQUENCE</scope>
    <source>
        <strain evidence="4">CCMP 410</strain>
    </source>
</reference>
<feature type="transmembrane region" description="Helical" evidence="2">
    <location>
        <begin position="319"/>
        <end position="335"/>
    </location>
</feature>
<dbReference type="Gene3D" id="1.10.287.110">
    <property type="entry name" value="DnaJ domain"/>
    <property type="match status" value="1"/>
</dbReference>